<feature type="transmembrane region" description="Helical" evidence="1">
    <location>
        <begin position="12"/>
        <end position="34"/>
    </location>
</feature>
<evidence type="ECO:0000313" key="3">
    <source>
        <dbReference type="Proteomes" id="UP000001203"/>
    </source>
</evidence>
<dbReference type="EMBL" id="CP000811">
    <property type="protein sequence ID" value="ACB54655.1"/>
    <property type="molecule type" value="Genomic_DNA"/>
</dbReference>
<keyword evidence="2" id="KW-0614">Plasmid</keyword>
<reference evidence="2 3" key="1">
    <citation type="journal article" date="2008" name="Proc. Natl. Acad. Sci. U.S.A.">
        <title>The genome of Cyanothece 51142, a unicellular diazotrophic cyanobacterium important in the marine nitrogen cycle.</title>
        <authorList>
            <person name="Welsh E.A."/>
            <person name="Liberton M."/>
            <person name="Stoeckel J."/>
            <person name="Loh T."/>
            <person name="Elvitigala T."/>
            <person name="Wang C."/>
            <person name="Wollam A."/>
            <person name="Fulton R.S."/>
            <person name="Clifton S.W."/>
            <person name="Jacobs J.M."/>
            <person name="Aurora R."/>
            <person name="Ghosh B.K."/>
            <person name="Sherman L.A."/>
            <person name="Smith R.D."/>
            <person name="Wilson R.K."/>
            <person name="Pakrasi H.B."/>
        </authorList>
    </citation>
    <scope>NUCLEOTIDE SEQUENCE [LARGE SCALE GENOMIC DNA]</scope>
    <source>
        <strain evidence="3">ATCC 51142 / BH68</strain>
        <plasmid evidence="3">D</plasmid>
    </source>
</reference>
<keyword evidence="1" id="KW-0812">Transmembrane</keyword>
<geneLocation type="plasmid" evidence="2 3">
    <name>D</name>
</geneLocation>
<proteinExistence type="predicted"/>
<dbReference type="AlphaFoldDB" id="B1X3E4"/>
<dbReference type="HOGENOM" id="CLU_1583764_0_0_3"/>
<organism evidence="2 3">
    <name type="scientific">Crocosphaera subtropica (strain ATCC 51142 / BH68)</name>
    <name type="common">Cyanothece sp. (strain ATCC 51142)</name>
    <dbReference type="NCBI Taxonomy" id="43989"/>
    <lineage>
        <taxon>Bacteria</taxon>
        <taxon>Bacillati</taxon>
        <taxon>Cyanobacteriota</taxon>
        <taxon>Cyanophyceae</taxon>
        <taxon>Oscillatoriophycideae</taxon>
        <taxon>Chroococcales</taxon>
        <taxon>Aphanothecaceae</taxon>
        <taxon>Crocosphaera</taxon>
        <taxon>Crocosphaera subtropica</taxon>
    </lineage>
</organism>
<dbReference type="KEGG" id="cyt:cce_5309"/>
<evidence type="ECO:0000256" key="1">
    <source>
        <dbReference type="SAM" id="Phobius"/>
    </source>
</evidence>
<keyword evidence="1" id="KW-1133">Transmembrane helix</keyword>
<keyword evidence="3" id="KW-1185">Reference proteome</keyword>
<keyword evidence="1" id="KW-0472">Membrane</keyword>
<accession>B1X3E4</accession>
<sequence length="168" mass="18860">MILNLHKMLNRLNWPEIVGGIIGSILTVFGLYLFDKIGLISSEIVIPSKAIIPFNSNECPSGWSDYSQSAGRFIIGVGQGSNLTERRLGDLGGTEKHMLTVDEIPQHYHNYEDYHYYDQEIGDPNYQTPQGDETGILKYREGQTTEIGGGKPHENIPPFVALKYCEKE</sequence>
<gene>
    <name evidence="2" type="ordered locus">cce_5309</name>
</gene>
<name>B1X3E4_CROS5</name>
<dbReference type="Proteomes" id="UP000001203">
    <property type="component" value="Plasmid D"/>
</dbReference>
<dbReference type="eggNOG" id="COG4675">
    <property type="taxonomic scope" value="Bacteria"/>
</dbReference>
<evidence type="ECO:0000313" key="2">
    <source>
        <dbReference type="EMBL" id="ACB54655.1"/>
    </source>
</evidence>
<protein>
    <submittedName>
        <fullName evidence="2">Uncharacterized protein</fullName>
    </submittedName>
</protein>
<dbReference type="SUPFAM" id="SSF88874">
    <property type="entry name" value="Receptor-binding domain of short tail fibre protein gp12"/>
    <property type="match status" value="1"/>
</dbReference>